<keyword evidence="2" id="KW-1185">Reference proteome</keyword>
<accession>A0AAW0KMQ0</accession>
<comment type="caution">
    <text evidence="1">The sequence shown here is derived from an EMBL/GenBank/DDBJ whole genome shotgun (WGS) entry which is preliminary data.</text>
</comment>
<dbReference type="Proteomes" id="UP000237347">
    <property type="component" value="Unassembled WGS sequence"/>
</dbReference>
<evidence type="ECO:0000313" key="2">
    <source>
        <dbReference type="Proteomes" id="UP000237347"/>
    </source>
</evidence>
<reference evidence="1 2" key="1">
    <citation type="journal article" date="2018" name="Sci. Data">
        <title>The draft genome sequence of cork oak.</title>
        <authorList>
            <person name="Ramos A.M."/>
            <person name="Usie A."/>
            <person name="Barbosa P."/>
            <person name="Barros P.M."/>
            <person name="Capote T."/>
            <person name="Chaves I."/>
            <person name="Simoes F."/>
            <person name="Abreu I."/>
            <person name="Carrasquinho I."/>
            <person name="Faro C."/>
            <person name="Guimaraes J.B."/>
            <person name="Mendonca D."/>
            <person name="Nobrega F."/>
            <person name="Rodrigues L."/>
            <person name="Saibo N.J.M."/>
            <person name="Varela M.C."/>
            <person name="Egas C."/>
            <person name="Matos J."/>
            <person name="Miguel C.M."/>
            <person name="Oliveira M.M."/>
            <person name="Ricardo C.P."/>
            <person name="Goncalves S."/>
        </authorList>
    </citation>
    <scope>NUCLEOTIDE SEQUENCE [LARGE SCALE GENOMIC DNA]</scope>
    <source>
        <strain evidence="2">cv. HL8</strain>
    </source>
</reference>
<organism evidence="1 2">
    <name type="scientific">Quercus suber</name>
    <name type="common">Cork oak</name>
    <dbReference type="NCBI Taxonomy" id="58331"/>
    <lineage>
        <taxon>Eukaryota</taxon>
        <taxon>Viridiplantae</taxon>
        <taxon>Streptophyta</taxon>
        <taxon>Embryophyta</taxon>
        <taxon>Tracheophyta</taxon>
        <taxon>Spermatophyta</taxon>
        <taxon>Magnoliopsida</taxon>
        <taxon>eudicotyledons</taxon>
        <taxon>Gunneridae</taxon>
        <taxon>Pentapetalae</taxon>
        <taxon>rosids</taxon>
        <taxon>fabids</taxon>
        <taxon>Fagales</taxon>
        <taxon>Fagaceae</taxon>
        <taxon>Quercus</taxon>
    </lineage>
</organism>
<dbReference type="EMBL" id="PKMF04000267">
    <property type="protein sequence ID" value="KAK7840184.1"/>
    <property type="molecule type" value="Genomic_DNA"/>
</dbReference>
<protein>
    <submittedName>
        <fullName evidence="1">Uncharacterized protein</fullName>
    </submittedName>
</protein>
<name>A0AAW0KMQ0_QUESU</name>
<proteinExistence type="predicted"/>
<gene>
    <name evidence="1" type="ORF">CFP56_016947</name>
</gene>
<evidence type="ECO:0000313" key="1">
    <source>
        <dbReference type="EMBL" id="KAK7840184.1"/>
    </source>
</evidence>
<dbReference type="AlphaFoldDB" id="A0AAW0KMQ0"/>
<sequence>MALLAIRKVFNDGMLSISNDMEKSCATSIAEFFSNASVALQLFLRFACWRGPEHGVLGMLYYLSRCIFYQSNKIIMHWMGMLESSHQLSIYGIMIFSNGCANSRAVT</sequence>